<dbReference type="InterPro" id="IPR012337">
    <property type="entry name" value="RNaseH-like_sf"/>
</dbReference>
<evidence type="ECO:0000313" key="10">
    <source>
        <dbReference type="Proteomes" id="UP001281410"/>
    </source>
</evidence>
<evidence type="ECO:0008006" key="11">
    <source>
        <dbReference type="Google" id="ProtNLM"/>
    </source>
</evidence>
<keyword evidence="2" id="KW-0479">Metal-binding</keyword>
<comment type="subcellular location">
    <subcellularLocation>
        <location evidence="1">Nucleus</location>
    </subcellularLocation>
</comment>
<dbReference type="InterPro" id="IPR025525">
    <property type="entry name" value="hAT-like_transposase_RNase-H"/>
</dbReference>
<evidence type="ECO:0000256" key="3">
    <source>
        <dbReference type="ARBA" id="ARBA00022771"/>
    </source>
</evidence>
<evidence type="ECO:0000256" key="5">
    <source>
        <dbReference type="ARBA" id="ARBA00023125"/>
    </source>
</evidence>
<feature type="domain" description="hAT-like transposase RNase-H fold" evidence="8">
    <location>
        <begin position="214"/>
        <end position="275"/>
    </location>
</feature>
<sequence>MSWPPDLDGTIFGIHPYQGQQGVTSPDSIEAANIIDVYNEEKEKLSQYLKKLSSGVCLTVAENILGYTCLTVCFIDDDWKLKNKLIAFKRIKQDQNAVKFLKSELLEWRIDNNISSMVKRDYNDRCSLRDRVSKICNYITETPSKNETFRIAIDRAKSFRKEVIDVVIPTTLELKNMFEVWCDHDNDSILIFKISLIGEKTEKWFLLDEDECFKFTEAMDNLWCESNLVLAVAAVLDPRFEMDIVKHWYRKIYGDEWESQLTIFMNYFTGVYNEYAKGTNNFKSCNSGSEETNSSITYEMLDPSGKPSKSSRDPNHDRPLNSELHLYLKEVKFPLIKDFYILKWWQGNIQYFPTLAIMTRDFLSIQISTTPFKYSGIPGFYKYIDSDMVKEAFLCTRDWLNSEEYLF</sequence>
<evidence type="ECO:0000313" key="9">
    <source>
        <dbReference type="EMBL" id="KAK3204742.1"/>
    </source>
</evidence>
<dbReference type="GO" id="GO:0005634">
    <property type="term" value="C:nucleus"/>
    <property type="evidence" value="ECO:0007669"/>
    <property type="project" value="UniProtKB-SubCell"/>
</dbReference>
<evidence type="ECO:0000256" key="1">
    <source>
        <dbReference type="ARBA" id="ARBA00004123"/>
    </source>
</evidence>
<keyword evidence="5" id="KW-0238">DNA-binding</keyword>
<dbReference type="GO" id="GO:0003677">
    <property type="term" value="F:DNA binding"/>
    <property type="evidence" value="ECO:0007669"/>
    <property type="project" value="UniProtKB-KW"/>
</dbReference>
<gene>
    <name evidence="9" type="ORF">Dsin_018788</name>
</gene>
<dbReference type="SUPFAM" id="SSF53098">
    <property type="entry name" value="Ribonuclease H-like"/>
    <property type="match status" value="1"/>
</dbReference>
<dbReference type="GO" id="GO:0046983">
    <property type="term" value="F:protein dimerization activity"/>
    <property type="evidence" value="ECO:0007669"/>
    <property type="project" value="InterPro"/>
</dbReference>
<evidence type="ECO:0000256" key="6">
    <source>
        <dbReference type="ARBA" id="ARBA00023242"/>
    </source>
</evidence>
<keyword evidence="6" id="KW-0539">Nucleus</keyword>
<reference evidence="9" key="1">
    <citation type="journal article" date="2023" name="Plant J.">
        <title>Genome sequences and population genomics provide insights into the demographic history, inbreeding, and mutation load of two 'living fossil' tree species of Dipteronia.</title>
        <authorList>
            <person name="Feng Y."/>
            <person name="Comes H.P."/>
            <person name="Chen J."/>
            <person name="Zhu S."/>
            <person name="Lu R."/>
            <person name="Zhang X."/>
            <person name="Li P."/>
            <person name="Qiu J."/>
            <person name="Olsen K.M."/>
            <person name="Qiu Y."/>
        </authorList>
    </citation>
    <scope>NUCLEOTIDE SEQUENCE</scope>
    <source>
        <strain evidence="9">NBL</strain>
    </source>
</reference>
<proteinExistence type="predicted"/>
<accession>A0AAE0A6I6</accession>
<dbReference type="Pfam" id="PF05699">
    <property type="entry name" value="Dimer_Tnp_hAT"/>
    <property type="match status" value="1"/>
</dbReference>
<comment type="caution">
    <text evidence="9">The sequence shown here is derived from an EMBL/GenBank/DDBJ whole genome shotgun (WGS) entry which is preliminary data.</text>
</comment>
<dbReference type="InterPro" id="IPR008906">
    <property type="entry name" value="HATC_C_dom"/>
</dbReference>
<evidence type="ECO:0000256" key="4">
    <source>
        <dbReference type="ARBA" id="ARBA00022833"/>
    </source>
</evidence>
<organism evidence="9 10">
    <name type="scientific">Dipteronia sinensis</name>
    <dbReference type="NCBI Taxonomy" id="43782"/>
    <lineage>
        <taxon>Eukaryota</taxon>
        <taxon>Viridiplantae</taxon>
        <taxon>Streptophyta</taxon>
        <taxon>Embryophyta</taxon>
        <taxon>Tracheophyta</taxon>
        <taxon>Spermatophyta</taxon>
        <taxon>Magnoliopsida</taxon>
        <taxon>eudicotyledons</taxon>
        <taxon>Gunneridae</taxon>
        <taxon>Pentapetalae</taxon>
        <taxon>rosids</taxon>
        <taxon>malvids</taxon>
        <taxon>Sapindales</taxon>
        <taxon>Sapindaceae</taxon>
        <taxon>Hippocastanoideae</taxon>
        <taxon>Acereae</taxon>
        <taxon>Dipteronia</taxon>
    </lineage>
</organism>
<protein>
    <recommendedName>
        <fullName evidence="11">HAT C-terminal dimerisation domain-containing protein</fullName>
    </recommendedName>
</protein>
<dbReference type="EMBL" id="JANJYJ010000006">
    <property type="protein sequence ID" value="KAK3204742.1"/>
    <property type="molecule type" value="Genomic_DNA"/>
</dbReference>
<keyword evidence="4" id="KW-0862">Zinc</keyword>
<keyword evidence="3" id="KW-0863">Zinc-finger</keyword>
<dbReference type="InterPro" id="IPR052035">
    <property type="entry name" value="ZnF_BED_domain_contain"/>
</dbReference>
<dbReference type="AlphaFoldDB" id="A0AAE0A6I6"/>
<feature type="domain" description="HAT C-terminal dimerisation" evidence="7">
    <location>
        <begin position="323"/>
        <end position="370"/>
    </location>
</feature>
<dbReference type="Proteomes" id="UP001281410">
    <property type="component" value="Unassembled WGS sequence"/>
</dbReference>
<evidence type="ECO:0000256" key="2">
    <source>
        <dbReference type="ARBA" id="ARBA00022723"/>
    </source>
</evidence>
<name>A0AAE0A6I6_9ROSI</name>
<dbReference type="PANTHER" id="PTHR46481:SF10">
    <property type="entry name" value="ZINC FINGER BED DOMAIN-CONTAINING PROTEIN 39"/>
    <property type="match status" value="1"/>
</dbReference>
<evidence type="ECO:0000259" key="7">
    <source>
        <dbReference type="Pfam" id="PF05699"/>
    </source>
</evidence>
<dbReference type="PANTHER" id="PTHR46481">
    <property type="entry name" value="ZINC FINGER BED DOMAIN-CONTAINING PROTEIN 4"/>
    <property type="match status" value="1"/>
</dbReference>
<keyword evidence="10" id="KW-1185">Reference proteome</keyword>
<dbReference type="Pfam" id="PF14372">
    <property type="entry name" value="hAT-like_RNase-H"/>
    <property type="match status" value="1"/>
</dbReference>
<dbReference type="GO" id="GO:0008270">
    <property type="term" value="F:zinc ion binding"/>
    <property type="evidence" value="ECO:0007669"/>
    <property type="project" value="UniProtKB-KW"/>
</dbReference>
<evidence type="ECO:0000259" key="8">
    <source>
        <dbReference type="Pfam" id="PF14372"/>
    </source>
</evidence>